<dbReference type="Proteomes" id="UP001383192">
    <property type="component" value="Unassembled WGS sequence"/>
</dbReference>
<dbReference type="AlphaFoldDB" id="A0AAW0DAA4"/>
<comment type="caution">
    <text evidence="2">The sequence shown here is derived from an EMBL/GenBank/DDBJ whole genome shotgun (WGS) entry which is preliminary data.</text>
</comment>
<feature type="compositionally biased region" description="Acidic residues" evidence="1">
    <location>
        <begin position="424"/>
        <end position="450"/>
    </location>
</feature>
<proteinExistence type="predicted"/>
<feature type="compositionally biased region" description="Acidic residues" evidence="1">
    <location>
        <begin position="49"/>
        <end position="68"/>
    </location>
</feature>
<organism evidence="2 3">
    <name type="scientific">Paramarasmius palmivorus</name>
    <dbReference type="NCBI Taxonomy" id="297713"/>
    <lineage>
        <taxon>Eukaryota</taxon>
        <taxon>Fungi</taxon>
        <taxon>Dikarya</taxon>
        <taxon>Basidiomycota</taxon>
        <taxon>Agaricomycotina</taxon>
        <taxon>Agaricomycetes</taxon>
        <taxon>Agaricomycetidae</taxon>
        <taxon>Agaricales</taxon>
        <taxon>Marasmiineae</taxon>
        <taxon>Marasmiaceae</taxon>
        <taxon>Paramarasmius</taxon>
    </lineage>
</organism>
<feature type="compositionally biased region" description="Basic residues" evidence="1">
    <location>
        <begin position="207"/>
        <end position="218"/>
    </location>
</feature>
<feature type="compositionally biased region" description="Polar residues" evidence="1">
    <location>
        <begin position="74"/>
        <end position="106"/>
    </location>
</feature>
<feature type="compositionally biased region" description="Polar residues" evidence="1">
    <location>
        <begin position="570"/>
        <end position="582"/>
    </location>
</feature>
<dbReference type="EMBL" id="JAYKXP010000018">
    <property type="protein sequence ID" value="KAK7047821.1"/>
    <property type="molecule type" value="Genomic_DNA"/>
</dbReference>
<keyword evidence="3" id="KW-1185">Reference proteome</keyword>
<feature type="region of interest" description="Disordered" evidence="1">
    <location>
        <begin position="401"/>
        <end position="604"/>
    </location>
</feature>
<feature type="compositionally biased region" description="Polar residues" evidence="1">
    <location>
        <begin position="538"/>
        <end position="556"/>
    </location>
</feature>
<evidence type="ECO:0000256" key="1">
    <source>
        <dbReference type="SAM" id="MobiDB-lite"/>
    </source>
</evidence>
<evidence type="ECO:0000313" key="3">
    <source>
        <dbReference type="Proteomes" id="UP001383192"/>
    </source>
</evidence>
<name>A0AAW0DAA4_9AGAR</name>
<reference evidence="2 3" key="1">
    <citation type="submission" date="2024-01" db="EMBL/GenBank/DDBJ databases">
        <title>A draft genome for a cacao thread blight-causing isolate of Paramarasmius palmivorus.</title>
        <authorList>
            <person name="Baruah I.K."/>
            <person name="Bukari Y."/>
            <person name="Amoako-Attah I."/>
            <person name="Meinhardt L.W."/>
            <person name="Bailey B.A."/>
            <person name="Cohen S.P."/>
        </authorList>
    </citation>
    <scope>NUCLEOTIDE SEQUENCE [LARGE SCALE GENOMIC DNA]</scope>
    <source>
        <strain evidence="2 3">GH-12</strain>
    </source>
</reference>
<feature type="compositionally biased region" description="Acidic residues" evidence="1">
    <location>
        <begin position="26"/>
        <end position="39"/>
    </location>
</feature>
<feature type="compositionally biased region" description="Low complexity" evidence="1">
    <location>
        <begin position="1"/>
        <end position="19"/>
    </location>
</feature>
<feature type="region of interest" description="Disordered" evidence="1">
    <location>
        <begin position="1"/>
        <end position="106"/>
    </location>
</feature>
<feature type="region of interest" description="Disordered" evidence="1">
    <location>
        <begin position="202"/>
        <end position="305"/>
    </location>
</feature>
<evidence type="ECO:0008006" key="4">
    <source>
        <dbReference type="Google" id="ProtNLM"/>
    </source>
</evidence>
<evidence type="ECO:0000313" key="2">
    <source>
        <dbReference type="EMBL" id="KAK7047821.1"/>
    </source>
</evidence>
<sequence>MTSTPNSPSSPPRNKSPSKQAKELVPDSEEENGGEESVADDSTRQDSANVDEGDDSVDGEVEVPEAADTDPIQLASNSLSEPSTTFTPSKDLQGQFSANYHHTSGPHSEARKWAEKYNHLVGYTCRMRNTISHFVMQSCERCKEFDLVCKPFAGNGLRATACSNCSLSSREPCSNTENARRDRLKSKFNLDDVQYEVLRKIHLSRDRPKRSIPKKQKSKSASTTKVASRKETEEEEGEVSDEGEDELDDEVEEEEVTLKRRRKVTVHRDDDDDENPNTAPLDEDEGSPEAQDESRAQARNFMPSKDLQEQFSATYYYGAHNEAREWIKENGHLPCERCRKHNIECSMPPGPRATKCNPCATASRAPCSKTEDARRVRLKAKFHLDDTQYDILRKIHLNTNRPKRGLAAQKSTGKVANKRSSERVDDEPEAPEGKDDTEDPEESSESEEEVVTARRKNKIMVPKVQSRVSVKKKQLSTSQAGLRAGGRARKPTAKAAANVIPEKPINKASAPRRTMSRLLEDSEDLEDSDDEQPLEQQARTNVQPCTPRPSTSTTLAGSKRRRPLSLDPSDCSTLVHHSTASPVTARPPRPSPRNRSVPSGRHRAIKRRIEDISTELRYKRTSIQDLLNEYDAIANELGEMSDDQQMDVDQN</sequence>
<feature type="compositionally biased region" description="Acidic residues" evidence="1">
    <location>
        <begin position="521"/>
        <end position="533"/>
    </location>
</feature>
<feature type="compositionally biased region" description="Acidic residues" evidence="1">
    <location>
        <begin position="270"/>
        <end position="291"/>
    </location>
</feature>
<accession>A0AAW0DAA4</accession>
<feature type="compositionally biased region" description="Acidic residues" evidence="1">
    <location>
        <begin position="233"/>
        <end position="255"/>
    </location>
</feature>
<protein>
    <recommendedName>
        <fullName evidence="4">Zn(2)-C6 fungal-type domain-containing protein</fullName>
    </recommendedName>
</protein>
<gene>
    <name evidence="2" type="ORF">VNI00_006149</name>
</gene>